<accession>A0ACC0CUL7</accession>
<keyword evidence="2" id="KW-1185">Reference proteome</keyword>
<proteinExistence type="predicted"/>
<sequence>MEAEADLKDEDPRGLSILNASPLHIPGPHLLHELVALSSRNALPAIDYRSGAGGSTCISYSELHCSADALAARMSEVLSSLAPIDIQEQLVIPILIPQSPALYIGLLAILKLGAAFCPLNLGTPRDRLNFILKDVGARLVLASSETLQEIPADDGPYKVVSIDEQDVPTCGTARTLSYRTPTAADLAYVMYTSGSTGTPKGVAISHLAATQSLLAHDHHIPTFTRFLQFAAPTFDVSVFEIFFPFFRGSTLVCCDRAEMLTDLPGVLREMQVDACELTPSVAGSLLKKRNNVPGLRLLLTIGEMLTEPVIQEFGGDESEGSLLWAMYGPTEATIHCTLQPAFLKRFSKNNIGVPLDTVSAFVVDTDASKFRVLPLGHTGELAVGGSQISRGYINQPEQTSAAFVDTRWGRIYRTGDKARMLRDGTIECLGRISSGQVKLNGQRIELGEIEHALLRTPGCHGAFAAVISNVLVAFAAVDEGLEAAGIQSAILAKCKSWLPAFMIPAEIKTMNNFPRLPSGKVDNKTLIKQYETAAVSDDQTLENVFEDDLERQLCEIAGTVLGHRVFPSARLSSLGLDSLAAIEYASRVRAIGTFISPIDILDVSTVRELFRVIDGRRDASCTSTSTEFSLDRRRIERLKALLESDSAMQPHLNDVDHIEVCSPLQEAMIAETLKDSRMYVNQAELHFPSQFTPESIKLWFLALAQRNEILRTGFVDLGHKLYQVIWKRLGEYQIKVCDRIHNAECVDTEHFLRRPLKIDIIPSESPTDHHTVMLTLHHSIYDGWTLDLLIEDLSLLARGEPPIRRPQFSRVPQQLAAASENGMMDAKEFWAEKLRGCTPASLPNFKTTAVPNPQIMTTSKEIKVNPMLVRDFALRAQVGPQVIFQACLAWIWGALNSVDDTIIGSVSSGRTLPVIGIEKIMGPCMATLPLRTVLSRHQTILELLQATHSFNRETLRHDTLSLVEIKRAAGIPPAQKLFDVVFAYQETLTSRKQENNVIREAWHKDAVEAKLLIEITPREDHFSCQITWHSDTFSEPLVDTLFGYLAHLLGHFVQSGDQPLSGISQCFPTKYLSHYNQNPKHLQVLSSLSELVEKSATIFPGNNALCFASSISESGAKADFLTYRELNSRANQIARYLKVSRAITGGIVALVMEKSELLYCTILAILKAGCAYLPILSSTPLQRLQLILQQAQPQLCLTDESCPKQLARATSCSVINLTNLSLNEYAESNLEAPQDPSDLACIIYTSGTTGTPKGVSVTHTNILSNIETLSHIYPHEPTDRMLQACSQAFDMSVFEMFFSWRNSMCLYSATNDTLYLDLERNIHVLGITHLAVTVTVASLLNPSRVPCVKFLATAGEPMTERVLEQWAKQLWQGYGPSETTNICTVRKVSRGDSPQYLGWSFENTSAFVLSTDSEELVPLGCVGEFCFGGDQVAAGYLRMPELTTAKFIEHKKYGRLYRSGDIGRMLPDGSLIILGRIDTQVKLRGLRIELQEIYAAVLRSGFAKTCTSVLVTPRSTSTQQLALFYVPKDYEPSVFEILSIADSIRKTIIAIQQALQATLPDYMVPSYIIPISALPLTSSGKVDHDLIRQSMSAISDTVLGLYSSMQDPDEDSVEWTKAEIMISEAISETLGVDSKVISRWGSFAALGVDSISAMPLARQLQTVFRTRIPLSLILSNPSIGRLASAIAELSSSATAETKAKGTILPKRLVTSVRERFAAQDVECVLPCTPLQEAMLSSFPSSGNGSSYCNQMLFRLTLPSQNLVEHWNMMFERHGILRTCFVTTEDKQYPMAQVVLKSHLAPWETSKASSSSFHEHVLKHRYSLPSATDSGKPPVSLALIVVDDSTEYLSFICHHAIYDGVSVRIILAEIEALSRHQQLLTPPSFELFLEETLPLPPGADEFWARLFHTFSPLRFDKLKSADVDLGSDLVIERTSNRSFSSISAQLRNLSISLLPLCQAAWAITLSHLQESSDICFGNVVSGRSIALDRIDALVAPCFNTVPIRVDLSRINSLQGIVKKLQHLNTEMIPYQFTSLRHIQSQLSMPRLFDTVLILQPPSIPLDKNIWSLEQEHGAMDVPLVCEISPIQEHDIITLKLYRDPSIFSRQTTMLILDIFWDIFYDLLDRPSSQIPSTSKLPSQWQQQIKQLSISRELPPTNMVTTIPGPSTIENWSEIETKVRSVLSSLVKIPEPRIGRNTSIYRYGLDSIGAVQLATLLRRESCAVSAVDVIENPTCAGIASCLATRNIDEKQFVYDFESFQDTIAKYLHDTPSIRHDYEALLPCTPTQQGMISQFLTSKGAHYFNYASWTLKSKVCPKQVAEAWSHLAARHQILHSGFVPVNHQDTSYAIAVYLKEEFPAPVSIRHFDSFDSSKWHAEAASRALEMLSVPPWQVLIVEDGSGQATMHLAMHHALYDANSLHILLYELAHALSSIPDGNPVPIQSVLSSYLDPAHLQPASEAFWREKAENLVVNKFPIMTPLHVNDHVRSVTSLTCGTPLVNLRNRAAEADITMRAALQAAWTRVLSAYLGEASVTFGAVLDGRHTKEEQDTVFPLVTTLPILARNSDSNAELLEYMMTYNANLRRHERTPLSKIQRWLGRPDGQLFDTIIAYQTMHSTNESKTPWEVLDETASVEYVLALEVVETVSNQLQLNLTYDSGIIPIQQAHILLRQFDTVLLNLLESPQGYAHQLPSLIPDLFSVLPATYQEIPSPATLLHQFVEQSAQRTPTAIALEFVDELGDPVRRRCWTYRELDEMGNRVAHMLSTHNVPPGSIVATCFNKCPEAYFSILGILKAGCAFLSLDPSAPASRLEFILSDSTAACLLIEAELNINLGLNTTTPTYVITERELLNIPSIYQPPQISPSDTCYCLYTSGTTGTPKGCLISHDNTVQAMLAFEQLFAGHWDANSRWLQFASFHFDVSVLEQYWSWFVGITVVATPKDLILSDITTTISTLDITHIDLTPSLARLVHPDEVPSLCRGVFITGGEQLRQEILQVWGPQEVIYNAYGPTEATIGVTMFQRVPANGRSSNIGTQFPNVGSFVLEPGTEDPVLRGGVGELCVSGRLVGQGYLNRKDLTDERFPTLKRYGERVYRTGDLVRVLHDGSFDFLGRADDQIKLRGQRLEIGEINHAIKNGLTGRIADVATFITRHRGQDNDHLVSFFAPVADRSLPADLQICSDQPALDMSRTAIESCRDRLPGYMIPTYVICVPFIPLSPNNKADIKRLKQLFAELPHGQLQKLAAGSGRAQRALNEKEHQIAMAISTVTQVKIAEIHPSSSIFELGIDSINVARLAVVLRSQGLSLASPSLILRHPQISHISRVIQQGNSTSLDTRVFQVTQSIRALYHRHIGMVCRQLEIDKADVEYIAPCTPLQEGMVSRSKMAGDQSVYYNQFQLDLDPRVSIDHLKSCWESIFAECAVLRTAFLATTNGYVQVAIKRRALPWYEVDTAGKEIDRLSSERRQRWIDANRDILQYPLEIDHFEHSGRRVLLLRLFHAVYDGHSFELLLHRVNAKYHYESPVQSPLFIEVLPHGPLLKNSQSQPFWENIFKDHIFRPIPALGGEIESSDVFVSRSLRINDLEARRIALRVTHQTMLQAAWLVTLRQRLGFALTIGIVFSGRSSAIEGVENVIGPLFNTLPFRVELDGHRTWASLVEKVQDYNTSVLDYVHTPLRDIQKWCSAGQPLFDTLMTFDREDILPTVETRPFWTSVHSDATLDYPLALEIVLLRDGSLTVSIAARREVATDVTVNTLLDKFCQALEALASSDHNTLHSSVLAASNPTTLPNGANGVISRPSDAKRSVGSDLFKASKARDIRHEIASLARLPDEYISENTGLFELGLDSIDIITLVTRLKKLGLQVTVSELMKTPTVKEIILSHDSTTSSTIEDGNELDNLKASVAFLKDYLLQEGTPIQNASVIFPPTPLQDSMVADMVLSGFHRYFNHDVLAIAPNTDIARLQSAWETVHANSPILRTTFAEIDHPGSKAAFCQIVREEPLRFNPAVEISSFEDIATVTDQARARAADANATSDLFQLTFVTTPKDRYLVLSIAHALYDGWSLELLHRDVQAAYEGQYHARGRYESYLSHLLKETPTAAESFWADYLNDAQPTILNPIAKSPGDHGAVVHRFELLSTIEVGKLKATCQRYRITPQVLAQGCWAAVLASMSNSLDVVFGVVLSGRDTDEAQDLLFPTMNTIPLRVVLHGTIEEYFNYLQAAMSDIIGFQHLPLREVQKRAKFEGDKLFNTLFLLQNVKDQQSAITSPILTSVHSSSAVEYPVCVEMEIKETSIIWRIAADEDFISLQDAKQVLHDIESVLDFFCSDRAAVLEFDDASQVSICGLKPFSLNNTEDTTVPTPPKNPSFREINLELEESPIIDVLSELSGIDRCVFDPDQSIYQLGLDSISAIKASSILRKRGVDVTVRDLIKAASIRELLSKPKGQASQSNGHPARAPLNLNSVLSELEMHSLFKGAGIDETEVETTLPALPIQVHMLSVWQNTDGLLFFPHFTYKLSGSLNHETISRAWSKLILETPMLRTRFLATKSVDVPYLQVIMKPRQKYSDEYGSERIKRDEWTYEETATPFAFIRIQASHQGEALMHLHIHHALYDGISLPAMMSRFLELCDDQTTASLASNQTVWHEFVSTHYSTEVRQDRQKFWVSYLRSADPIRLLAQPEPISDSPKVQQRKELKRNAVQNAAEIKAIGSAYGLTLQALFFAAYSKALAASQQTEASSKMNSNIVFGVYLANRASFGGLEEAPFPTLSIMPLVAKSPLTRSVVDLATEIQKDLLEISSFENASASLWEIYEWTGIQIETCVNFLTTPGDIGSQAAGDTSHSITMTEITEIAEESARIPKGIAQPSMDSTPPDEVRRVFTHTLDVEAAVHRDAIDIGVFCPSSFSESQAKDLIRDITTTLEAIR</sequence>
<reference evidence="1 2" key="1">
    <citation type="journal article" date="2022" name="New Phytol.">
        <title>Ecological generalism drives hyperdiversity of secondary metabolite gene clusters in xylarialean endophytes.</title>
        <authorList>
            <person name="Franco M.E.E."/>
            <person name="Wisecaver J.H."/>
            <person name="Arnold A.E."/>
            <person name="Ju Y.M."/>
            <person name="Slot J.C."/>
            <person name="Ahrendt S."/>
            <person name="Moore L.P."/>
            <person name="Eastman K.E."/>
            <person name="Scott K."/>
            <person name="Konkel Z."/>
            <person name="Mondo S.J."/>
            <person name="Kuo A."/>
            <person name="Hayes R.D."/>
            <person name="Haridas S."/>
            <person name="Andreopoulos B."/>
            <person name="Riley R."/>
            <person name="LaButti K."/>
            <person name="Pangilinan J."/>
            <person name="Lipzen A."/>
            <person name="Amirebrahimi M."/>
            <person name="Yan J."/>
            <person name="Adam C."/>
            <person name="Keymanesh K."/>
            <person name="Ng V."/>
            <person name="Louie K."/>
            <person name="Northen T."/>
            <person name="Drula E."/>
            <person name="Henrissat B."/>
            <person name="Hsieh H.M."/>
            <person name="Youens-Clark K."/>
            <person name="Lutzoni F."/>
            <person name="Miadlikowska J."/>
            <person name="Eastwood D.C."/>
            <person name="Hamelin R.C."/>
            <person name="Grigoriev I.V."/>
            <person name="U'Ren J.M."/>
        </authorList>
    </citation>
    <scope>NUCLEOTIDE SEQUENCE [LARGE SCALE GENOMIC DNA]</scope>
    <source>
        <strain evidence="1 2">ER1909</strain>
    </source>
</reference>
<protein>
    <submittedName>
        <fullName evidence="1">Uncharacterized protein</fullName>
    </submittedName>
</protein>
<dbReference type="Proteomes" id="UP001497680">
    <property type="component" value="Unassembled WGS sequence"/>
</dbReference>
<comment type="caution">
    <text evidence="1">The sequence shown here is derived from an EMBL/GenBank/DDBJ whole genome shotgun (WGS) entry which is preliminary data.</text>
</comment>
<evidence type="ECO:0000313" key="1">
    <source>
        <dbReference type="EMBL" id="KAI6084159.1"/>
    </source>
</evidence>
<organism evidence="1 2">
    <name type="scientific">Hypoxylon rubiginosum</name>
    <dbReference type="NCBI Taxonomy" id="110542"/>
    <lineage>
        <taxon>Eukaryota</taxon>
        <taxon>Fungi</taxon>
        <taxon>Dikarya</taxon>
        <taxon>Ascomycota</taxon>
        <taxon>Pezizomycotina</taxon>
        <taxon>Sordariomycetes</taxon>
        <taxon>Xylariomycetidae</taxon>
        <taxon>Xylariales</taxon>
        <taxon>Hypoxylaceae</taxon>
        <taxon>Hypoxylon</taxon>
    </lineage>
</organism>
<gene>
    <name evidence="1" type="ORF">F4821DRAFT_262206</name>
</gene>
<evidence type="ECO:0000313" key="2">
    <source>
        <dbReference type="Proteomes" id="UP001497680"/>
    </source>
</evidence>
<name>A0ACC0CUL7_9PEZI</name>
<dbReference type="EMBL" id="MU394341">
    <property type="protein sequence ID" value="KAI6084159.1"/>
    <property type="molecule type" value="Genomic_DNA"/>
</dbReference>